<reference evidence="2 3" key="1">
    <citation type="submission" date="2017-02" db="EMBL/GenBank/DDBJ databases">
        <title>Pseudoalteromonas ulvae TC14 Genome.</title>
        <authorList>
            <person name="Molmeret M."/>
        </authorList>
    </citation>
    <scope>NUCLEOTIDE SEQUENCE [LARGE SCALE GENOMIC DNA]</scope>
    <source>
        <strain evidence="2">TC14</strain>
    </source>
</reference>
<proteinExistence type="predicted"/>
<sequence length="96" mass="11315">MSLTIPLLTRISSKILPNCKNLSQFNLSRNFTDVNRIFTEDTHQTSCYVHINLINNEYKTSNIKTKKHIKQVIYNQKQPALHQKKQKTYSQQSYSK</sequence>
<dbReference type="EMBL" id="MWPV01000004">
    <property type="protein sequence ID" value="OUL57311.1"/>
    <property type="molecule type" value="Genomic_DNA"/>
</dbReference>
<keyword evidence="3" id="KW-1185">Reference proteome</keyword>
<protein>
    <submittedName>
        <fullName evidence="2">Uncharacterized protein</fullName>
    </submittedName>
</protein>
<evidence type="ECO:0000256" key="1">
    <source>
        <dbReference type="SAM" id="MobiDB-lite"/>
    </source>
</evidence>
<name>A0A244CNV5_PSEDV</name>
<dbReference type="AlphaFoldDB" id="A0A244CNV5"/>
<organism evidence="2 3">
    <name type="scientific">Pseudoalteromonas ulvae</name>
    <dbReference type="NCBI Taxonomy" id="107327"/>
    <lineage>
        <taxon>Bacteria</taxon>
        <taxon>Pseudomonadati</taxon>
        <taxon>Pseudomonadota</taxon>
        <taxon>Gammaproteobacteria</taxon>
        <taxon>Alteromonadales</taxon>
        <taxon>Pseudoalteromonadaceae</taxon>
        <taxon>Pseudoalteromonas</taxon>
    </lineage>
</organism>
<comment type="caution">
    <text evidence="2">The sequence shown here is derived from an EMBL/GenBank/DDBJ whole genome shotgun (WGS) entry which is preliminary data.</text>
</comment>
<evidence type="ECO:0000313" key="2">
    <source>
        <dbReference type="EMBL" id="OUL57311.1"/>
    </source>
</evidence>
<feature type="region of interest" description="Disordered" evidence="1">
    <location>
        <begin position="75"/>
        <end position="96"/>
    </location>
</feature>
<dbReference type="Proteomes" id="UP000194841">
    <property type="component" value="Unassembled WGS sequence"/>
</dbReference>
<accession>A0A244CNV5</accession>
<gene>
    <name evidence="2" type="ORF">B1199_14190</name>
</gene>
<evidence type="ECO:0000313" key="3">
    <source>
        <dbReference type="Proteomes" id="UP000194841"/>
    </source>
</evidence>